<accession>A0A512RSZ6</accession>
<dbReference type="Proteomes" id="UP000321436">
    <property type="component" value="Unassembled WGS sequence"/>
</dbReference>
<evidence type="ECO:0000313" key="1">
    <source>
        <dbReference type="EMBL" id="GEP98817.1"/>
    </source>
</evidence>
<dbReference type="AlphaFoldDB" id="A0A512RSZ6"/>
<evidence type="ECO:0008006" key="3">
    <source>
        <dbReference type="Google" id="ProtNLM"/>
    </source>
</evidence>
<protein>
    <recommendedName>
        <fullName evidence="3">Phosphoribosylpyrophosphate synthetase</fullName>
    </recommendedName>
</protein>
<comment type="caution">
    <text evidence="1">The sequence shown here is derived from an EMBL/GenBank/DDBJ whole genome shotgun (WGS) entry which is preliminary data.</text>
</comment>
<name>A0A512RSZ6_9BACT</name>
<gene>
    <name evidence="1" type="ORF">CCY01nite_50770</name>
</gene>
<dbReference type="EMBL" id="BKAU01000009">
    <property type="protein sequence ID" value="GEP98817.1"/>
    <property type="molecule type" value="Genomic_DNA"/>
</dbReference>
<sequence>MENTPDGMTTLSGVLDVLKQRGYDHEFRLTEDGKLQYLGDDRIFEPKDFRIIRTYRFEGESNPSDAAVLYLLENQDGFIGHIINAYGAYDDYEGDVFEEFIRQLPVEERDI</sequence>
<dbReference type="OrthoDB" id="8418771at2"/>
<keyword evidence="2" id="KW-1185">Reference proteome</keyword>
<proteinExistence type="predicted"/>
<dbReference type="RefSeq" id="WP_146867442.1">
    <property type="nucleotide sequence ID" value="NZ_BKAU01000009.1"/>
</dbReference>
<reference evidence="1 2" key="1">
    <citation type="submission" date="2019-07" db="EMBL/GenBank/DDBJ databases">
        <title>Whole genome shotgun sequence of Chitinophaga cymbidii NBRC 109752.</title>
        <authorList>
            <person name="Hosoyama A."/>
            <person name="Uohara A."/>
            <person name="Ohji S."/>
            <person name="Ichikawa N."/>
        </authorList>
    </citation>
    <scope>NUCLEOTIDE SEQUENCE [LARGE SCALE GENOMIC DNA]</scope>
    <source>
        <strain evidence="1 2">NBRC 109752</strain>
    </source>
</reference>
<organism evidence="1 2">
    <name type="scientific">Chitinophaga cymbidii</name>
    <dbReference type="NCBI Taxonomy" id="1096750"/>
    <lineage>
        <taxon>Bacteria</taxon>
        <taxon>Pseudomonadati</taxon>
        <taxon>Bacteroidota</taxon>
        <taxon>Chitinophagia</taxon>
        <taxon>Chitinophagales</taxon>
        <taxon>Chitinophagaceae</taxon>
        <taxon>Chitinophaga</taxon>
    </lineage>
</organism>
<evidence type="ECO:0000313" key="2">
    <source>
        <dbReference type="Proteomes" id="UP000321436"/>
    </source>
</evidence>